<dbReference type="NCBIfam" id="TIGR03850">
    <property type="entry name" value="bind_CPR_0540"/>
    <property type="match status" value="1"/>
</dbReference>
<keyword evidence="4" id="KW-0564">Palmitate</keyword>
<sequence>MKRFLAVLLALSLVFTTVACSNDSSDSGENDSGDGEKVLKIAGLNGGYKTEHWEAIAKKFEESHEGVKVELTLEKNISEVLRPQIQAGNVPDIIYLAVGGEGKLTDTLIKEKAIQDIDDVLEMDVPGEDVKVKDKLIDGFTDTLITNPYEDGKTYLAPLFYAPTGLFYNANNFDGKYEMPETWDDFMKLGEEAKGDMALFTYPTTGYFDAFFYALLNETGGPELFNKAMDYDVEAWKSDEAKKAFEIIGDIAKYTHENTVSQANGENFTKNQQLILDNEALFIPNGTWLPGEMKDAPRADGFEWGFSALPKVSEDGDSYSYTFFEQMYIPNDAKNADLAKEFMAYMYSDEAAQIIYDKSGAVQPIKGASDMMSDDDPNKLFYSIYDEGAKAAMGGFASAPPVEGVDLTSGTGILFGTINSVVTGDKTVDEWHGEVVEAVEKISEAKQN</sequence>
<dbReference type="SUPFAM" id="SSF53850">
    <property type="entry name" value="Periplasmic binding protein-like II"/>
    <property type="match status" value="1"/>
</dbReference>
<accession>A0A845QYJ2</accession>
<keyword evidence="2 6" id="KW-0732">Signal</keyword>
<reference evidence="7 8" key="1">
    <citation type="submission" date="2018-08" db="EMBL/GenBank/DDBJ databases">
        <title>Murine metabolic-syndrome-specific gut microbial biobank.</title>
        <authorList>
            <person name="Liu C."/>
        </authorList>
    </citation>
    <scope>NUCLEOTIDE SEQUENCE [LARGE SCALE GENOMIC DNA]</scope>
    <source>
        <strain evidence="7 8">583</strain>
    </source>
</reference>
<feature type="chain" id="PRO_5032661837" evidence="6">
    <location>
        <begin position="22"/>
        <end position="448"/>
    </location>
</feature>
<dbReference type="InterPro" id="IPR006059">
    <property type="entry name" value="SBP"/>
</dbReference>
<dbReference type="EMBL" id="QXXA01000011">
    <property type="protein sequence ID" value="NBI07351.1"/>
    <property type="molecule type" value="Genomic_DNA"/>
</dbReference>
<dbReference type="PANTHER" id="PTHR43649:SF33">
    <property type="entry name" value="POLYGALACTURONAN_RHAMNOGALACTURONAN-BINDING PROTEIN YTCQ"/>
    <property type="match status" value="1"/>
</dbReference>
<dbReference type="OrthoDB" id="94797at2"/>
<keyword evidence="3" id="KW-0472">Membrane</keyword>
<gene>
    <name evidence="7" type="ORF">D3Z33_10875</name>
</gene>
<evidence type="ECO:0000256" key="3">
    <source>
        <dbReference type="ARBA" id="ARBA00023136"/>
    </source>
</evidence>
<feature type="signal peptide" evidence="6">
    <location>
        <begin position="1"/>
        <end position="21"/>
    </location>
</feature>
<organism evidence="7 8">
    <name type="scientific">Senegalia massiliensis</name>
    <dbReference type="NCBI Taxonomy" id="1720316"/>
    <lineage>
        <taxon>Bacteria</taxon>
        <taxon>Bacillati</taxon>
        <taxon>Bacillota</taxon>
        <taxon>Clostridia</taxon>
        <taxon>Eubacteriales</taxon>
        <taxon>Clostridiaceae</taxon>
        <taxon>Senegalia</taxon>
    </lineage>
</organism>
<dbReference type="Gene3D" id="3.40.190.10">
    <property type="entry name" value="Periplasmic binding protein-like II"/>
    <property type="match status" value="1"/>
</dbReference>
<dbReference type="PROSITE" id="PS51257">
    <property type="entry name" value="PROKAR_LIPOPROTEIN"/>
    <property type="match status" value="1"/>
</dbReference>
<dbReference type="Pfam" id="PF13416">
    <property type="entry name" value="SBP_bac_8"/>
    <property type="match status" value="1"/>
</dbReference>
<dbReference type="InterPro" id="IPR050490">
    <property type="entry name" value="Bact_solute-bd_prot1"/>
</dbReference>
<comment type="caution">
    <text evidence="7">The sequence shown here is derived from an EMBL/GenBank/DDBJ whole genome shotgun (WGS) entry which is preliminary data.</text>
</comment>
<evidence type="ECO:0000256" key="4">
    <source>
        <dbReference type="ARBA" id="ARBA00023139"/>
    </source>
</evidence>
<name>A0A845QYJ2_9CLOT</name>
<protein>
    <submittedName>
        <fullName evidence="7">Carbohydrate ABC transporter substrate-binding protein</fullName>
    </submittedName>
</protein>
<evidence type="ECO:0000313" key="7">
    <source>
        <dbReference type="EMBL" id="NBI07351.1"/>
    </source>
</evidence>
<dbReference type="InterPro" id="IPR022387">
    <property type="entry name" value="Bind_CPR0540"/>
</dbReference>
<dbReference type="RefSeq" id="WP_160197814.1">
    <property type="nucleotide sequence ID" value="NZ_QXXA01000011.1"/>
</dbReference>
<evidence type="ECO:0000256" key="2">
    <source>
        <dbReference type="ARBA" id="ARBA00022729"/>
    </source>
</evidence>
<dbReference type="PANTHER" id="PTHR43649">
    <property type="entry name" value="ARABINOSE-BINDING PROTEIN-RELATED"/>
    <property type="match status" value="1"/>
</dbReference>
<evidence type="ECO:0000256" key="6">
    <source>
        <dbReference type="SAM" id="SignalP"/>
    </source>
</evidence>
<keyword evidence="5" id="KW-0449">Lipoprotein</keyword>
<evidence type="ECO:0000313" key="8">
    <source>
        <dbReference type="Proteomes" id="UP000467132"/>
    </source>
</evidence>
<keyword evidence="1" id="KW-1003">Cell membrane</keyword>
<evidence type="ECO:0000256" key="5">
    <source>
        <dbReference type="ARBA" id="ARBA00023288"/>
    </source>
</evidence>
<dbReference type="Proteomes" id="UP000467132">
    <property type="component" value="Unassembled WGS sequence"/>
</dbReference>
<keyword evidence="8" id="KW-1185">Reference proteome</keyword>
<proteinExistence type="predicted"/>
<evidence type="ECO:0000256" key="1">
    <source>
        <dbReference type="ARBA" id="ARBA00022475"/>
    </source>
</evidence>
<dbReference type="AlphaFoldDB" id="A0A845QYJ2"/>